<evidence type="ECO:0000313" key="2">
    <source>
        <dbReference type="EMBL" id="GEN81920.1"/>
    </source>
</evidence>
<dbReference type="EMBL" id="BJYL01000003">
    <property type="protein sequence ID" value="GEN81920.1"/>
    <property type="molecule type" value="Genomic_DNA"/>
</dbReference>
<dbReference type="InterPro" id="IPR012338">
    <property type="entry name" value="Beta-lactam/transpept-like"/>
</dbReference>
<sequence length="443" mass="49761">MSRWEEFEAYVKEIMELEQIPGVAVALSENGKTIYKKGFGKRDLETNEPVTSETIFGIASVSKSFTALAIMKLVEEGKLQMEDAVTKYIQGFRLVGYDNIDEIKIHHLLSHTTGIATMERMEQIRGFEEHLSYLNERERTYLGKPGDFICYNNDLFLLAGAIIEQVTGENYQDYIRKLLVAPLKMNRTTYSLRELHSFENVTTPYVLENGKPVTCAWPTLGNYAVGGGIRSTVTDLLQYGNVFVGANEKELVSQPYIARMTEPIHRINRNSYYGYGLQTTPHYSGVTLVEHGGGQPGVSSNFGFIPERGIVAAVLTNMSDVSANAIWLAAVNTALNLPIDQKRSEEPYFEIKPELLQRMVGTYRSGEGAEVKIAIENQTAIATISDKTYKLRASDERTLVMLPVEKPIRFFFDEENNAWAIFLGLRMLLRSTNPSSVSDSIKN</sequence>
<dbReference type="Gene3D" id="3.40.710.10">
    <property type="entry name" value="DD-peptidase/beta-lactamase superfamily"/>
    <property type="match status" value="1"/>
</dbReference>
<proteinExistence type="predicted"/>
<dbReference type="InterPro" id="IPR050491">
    <property type="entry name" value="AmpC-like"/>
</dbReference>
<protein>
    <submittedName>
        <fullName evidence="2">Serine hydrolase</fullName>
    </submittedName>
</protein>
<organism evidence="2 3">
    <name type="scientific">Sporosarcina luteola</name>
    <dbReference type="NCBI Taxonomy" id="582850"/>
    <lineage>
        <taxon>Bacteria</taxon>
        <taxon>Bacillati</taxon>
        <taxon>Bacillota</taxon>
        <taxon>Bacilli</taxon>
        <taxon>Bacillales</taxon>
        <taxon>Caryophanaceae</taxon>
        <taxon>Sporosarcina</taxon>
    </lineage>
</organism>
<dbReference type="InterPro" id="IPR001466">
    <property type="entry name" value="Beta-lactam-related"/>
</dbReference>
<dbReference type="AlphaFoldDB" id="A0A511Z3A2"/>
<evidence type="ECO:0000313" key="3">
    <source>
        <dbReference type="Proteomes" id="UP000321901"/>
    </source>
</evidence>
<gene>
    <name evidence="2" type="ORF">SLU01_02320</name>
</gene>
<dbReference type="RefSeq" id="WP_147054444.1">
    <property type="nucleotide sequence ID" value="NZ_BJYL01000003.1"/>
</dbReference>
<dbReference type="PANTHER" id="PTHR46825:SF9">
    <property type="entry name" value="BETA-LACTAMASE-RELATED DOMAIN-CONTAINING PROTEIN"/>
    <property type="match status" value="1"/>
</dbReference>
<dbReference type="Proteomes" id="UP000321901">
    <property type="component" value="Unassembled WGS sequence"/>
</dbReference>
<dbReference type="SUPFAM" id="SSF56601">
    <property type="entry name" value="beta-lactamase/transpeptidase-like"/>
    <property type="match status" value="1"/>
</dbReference>
<comment type="caution">
    <text evidence="2">The sequence shown here is derived from an EMBL/GenBank/DDBJ whole genome shotgun (WGS) entry which is preliminary data.</text>
</comment>
<evidence type="ECO:0000259" key="1">
    <source>
        <dbReference type="Pfam" id="PF00144"/>
    </source>
</evidence>
<feature type="domain" description="Beta-lactamase-related" evidence="1">
    <location>
        <begin position="7"/>
        <end position="320"/>
    </location>
</feature>
<dbReference type="Pfam" id="PF00144">
    <property type="entry name" value="Beta-lactamase"/>
    <property type="match status" value="1"/>
</dbReference>
<name>A0A511Z3A2_9BACL</name>
<dbReference type="PANTHER" id="PTHR46825">
    <property type="entry name" value="D-ALANYL-D-ALANINE-CARBOXYPEPTIDASE/ENDOPEPTIDASE AMPH"/>
    <property type="match status" value="1"/>
</dbReference>
<dbReference type="OrthoDB" id="9803467at2"/>
<dbReference type="GO" id="GO:0016787">
    <property type="term" value="F:hydrolase activity"/>
    <property type="evidence" value="ECO:0007669"/>
    <property type="project" value="UniProtKB-KW"/>
</dbReference>
<keyword evidence="3" id="KW-1185">Reference proteome</keyword>
<accession>A0A511Z3A2</accession>
<reference evidence="2 3" key="1">
    <citation type="submission" date="2019-07" db="EMBL/GenBank/DDBJ databases">
        <title>Whole genome shotgun sequence of Sporosarcina luteola NBRC 105378.</title>
        <authorList>
            <person name="Hosoyama A."/>
            <person name="Uohara A."/>
            <person name="Ohji S."/>
            <person name="Ichikawa N."/>
        </authorList>
    </citation>
    <scope>NUCLEOTIDE SEQUENCE [LARGE SCALE GENOMIC DNA]</scope>
    <source>
        <strain evidence="2 3">NBRC 105378</strain>
    </source>
</reference>
<keyword evidence="2" id="KW-0378">Hydrolase</keyword>